<dbReference type="Proteomes" id="UP000308802">
    <property type="component" value="Unassembled WGS sequence"/>
</dbReference>
<evidence type="ECO:0000313" key="1">
    <source>
        <dbReference type="EMBL" id="THW74034.1"/>
    </source>
</evidence>
<protein>
    <recommendedName>
        <fullName evidence="3">F-box domain-containing protein</fullName>
    </recommendedName>
</protein>
<organism evidence="1 2">
    <name type="scientific">Aureobasidium pullulans</name>
    <name type="common">Black yeast</name>
    <name type="synonym">Pullularia pullulans</name>
    <dbReference type="NCBI Taxonomy" id="5580"/>
    <lineage>
        <taxon>Eukaryota</taxon>
        <taxon>Fungi</taxon>
        <taxon>Dikarya</taxon>
        <taxon>Ascomycota</taxon>
        <taxon>Pezizomycotina</taxon>
        <taxon>Dothideomycetes</taxon>
        <taxon>Dothideomycetidae</taxon>
        <taxon>Dothideales</taxon>
        <taxon>Saccotheciaceae</taxon>
        <taxon>Aureobasidium</taxon>
    </lineage>
</organism>
<dbReference type="AlphaFoldDB" id="A0A4S9A4T5"/>
<proteinExistence type="predicted"/>
<sequence>MADAGPGNSFRFLDLPKDLRYMIYEELMDNKKNSIKFTQPKGFEIENVRLYNMHYPNLLKVNRLVHGEYWPLCLHKSDLMINYGCEERLSWEEETNHGDGEEPALPLLSQWLHLPPTVLAKLTNVVYKFQAYWKLPDINPFHGIAESIVELPNLKFIGIWSELEISVVECGRDEAEMDEKFQDFVERIFLEEGALVNLDDEEDRNLIIQVDCSLYTPLFEMNKNYIWPRRRHLQQGVAPAAGLPEWGYSMFRVSAPWELPLGDSFTYRGEELVFTRLEYDLPVLTRSETECDSPSEFDYEFDESGFATGNPPDWSSGARPIWMEHE</sequence>
<comment type="caution">
    <text evidence="1">The sequence shown here is derived from an EMBL/GenBank/DDBJ whole genome shotgun (WGS) entry which is preliminary data.</text>
</comment>
<reference evidence="1 2" key="1">
    <citation type="submission" date="2018-10" db="EMBL/GenBank/DDBJ databases">
        <title>Fifty Aureobasidium pullulans genomes reveal a recombining polyextremotolerant generalist.</title>
        <authorList>
            <person name="Gostincar C."/>
            <person name="Turk M."/>
            <person name="Zajc J."/>
            <person name="Gunde-Cimerman N."/>
        </authorList>
    </citation>
    <scope>NUCLEOTIDE SEQUENCE [LARGE SCALE GENOMIC DNA]</scope>
    <source>
        <strain evidence="1 2">EXF-10659</strain>
    </source>
</reference>
<dbReference type="EMBL" id="QZAO01000147">
    <property type="protein sequence ID" value="THW74034.1"/>
    <property type="molecule type" value="Genomic_DNA"/>
</dbReference>
<evidence type="ECO:0008006" key="3">
    <source>
        <dbReference type="Google" id="ProtNLM"/>
    </source>
</evidence>
<gene>
    <name evidence="1" type="ORF">D6D19_05160</name>
</gene>
<evidence type="ECO:0000313" key="2">
    <source>
        <dbReference type="Proteomes" id="UP000308802"/>
    </source>
</evidence>
<name>A0A4S9A4T5_AURPU</name>
<accession>A0A4S9A4T5</accession>
<dbReference type="OrthoDB" id="5314997at2759"/>